<name>A0A2I0U129_LIMLA</name>
<protein>
    <recommendedName>
        <fullName evidence="3">Rna-directed dna polymerase from mobile element jockey-like</fullName>
    </recommendedName>
</protein>
<sequence>MLVCQALRWGRGSVPVWVGFDCQGFGGSLSNTQQRVSWEKSVSFTASQDVGGILSGERQVTTGDIQQRATKMTKELEHLSYEERLRDLEKGKMQVRNKHWWSVRSEKPVVTAVGASVVVRANTGRGIPAIHSSLGIIVLLGYCTSQKAKHILGCIKRSVASRSPGVLLWSPQYRKDKDLLEQVQRRATKMIRRLEHHCYEDSLRQLGLFSLEKRRLWGDLTASFQCLNQAYRGDGEGLLIRAYSDRTRGNSFKLKERRFRLDIRKKFFTLHVVRHWNRLPREVVDAPSLEVSKARLDGALSSLV</sequence>
<accession>A0A2I0U129</accession>
<gene>
    <name evidence="1" type="ORF">llap_9952</name>
</gene>
<evidence type="ECO:0000313" key="2">
    <source>
        <dbReference type="Proteomes" id="UP000233556"/>
    </source>
</evidence>
<dbReference type="AlphaFoldDB" id="A0A2I0U129"/>
<dbReference type="PANTHER" id="PTHR33332">
    <property type="entry name" value="REVERSE TRANSCRIPTASE DOMAIN-CONTAINING PROTEIN"/>
    <property type="match status" value="1"/>
</dbReference>
<keyword evidence="2" id="KW-1185">Reference proteome</keyword>
<evidence type="ECO:0000313" key="1">
    <source>
        <dbReference type="EMBL" id="PKU39751.1"/>
    </source>
</evidence>
<dbReference type="Proteomes" id="UP000233556">
    <property type="component" value="Unassembled WGS sequence"/>
</dbReference>
<evidence type="ECO:0008006" key="3">
    <source>
        <dbReference type="Google" id="ProtNLM"/>
    </source>
</evidence>
<dbReference type="EMBL" id="KZ506418">
    <property type="protein sequence ID" value="PKU39751.1"/>
    <property type="molecule type" value="Genomic_DNA"/>
</dbReference>
<reference evidence="2" key="2">
    <citation type="submission" date="2017-12" db="EMBL/GenBank/DDBJ databases">
        <title>Genome sequence of the Bar-tailed Godwit (Limosa lapponica baueri).</title>
        <authorList>
            <person name="Lima N.C.B."/>
            <person name="Parody-Merino A.M."/>
            <person name="Battley P.F."/>
            <person name="Fidler A.E."/>
            <person name="Prosdocimi F."/>
        </authorList>
    </citation>
    <scope>NUCLEOTIDE SEQUENCE [LARGE SCALE GENOMIC DNA]</scope>
</reference>
<reference evidence="2" key="1">
    <citation type="submission" date="2017-11" db="EMBL/GenBank/DDBJ databases">
        <authorList>
            <person name="Lima N.C."/>
            <person name="Parody-Merino A.M."/>
            <person name="Battley P.F."/>
            <person name="Fidler A.E."/>
            <person name="Prosdocimi F."/>
        </authorList>
    </citation>
    <scope>NUCLEOTIDE SEQUENCE [LARGE SCALE GENOMIC DNA]</scope>
</reference>
<proteinExistence type="predicted"/>
<dbReference type="OrthoDB" id="62528at2759"/>
<organism evidence="1 2">
    <name type="scientific">Limosa lapponica baueri</name>
    <dbReference type="NCBI Taxonomy" id="1758121"/>
    <lineage>
        <taxon>Eukaryota</taxon>
        <taxon>Metazoa</taxon>
        <taxon>Chordata</taxon>
        <taxon>Craniata</taxon>
        <taxon>Vertebrata</taxon>
        <taxon>Euteleostomi</taxon>
        <taxon>Archelosauria</taxon>
        <taxon>Archosauria</taxon>
        <taxon>Dinosauria</taxon>
        <taxon>Saurischia</taxon>
        <taxon>Theropoda</taxon>
        <taxon>Coelurosauria</taxon>
        <taxon>Aves</taxon>
        <taxon>Neognathae</taxon>
        <taxon>Neoaves</taxon>
        <taxon>Charadriiformes</taxon>
        <taxon>Scolopacidae</taxon>
        <taxon>Limosa</taxon>
    </lineage>
</organism>